<evidence type="ECO:0000256" key="5">
    <source>
        <dbReference type="ARBA" id="ARBA00017565"/>
    </source>
</evidence>
<dbReference type="Pfam" id="PF22456">
    <property type="entry name" value="PqqF-like_C_4"/>
    <property type="match status" value="1"/>
</dbReference>
<sequence>MSKVRRISIWILIVAVGFGIYWLKNPDSAIPEDNVNYTVLSDVIHKSDNDTSTYQAIKLDNQMTVLLISDPKAIKSLGALALPVGSLHDPKSQQGLAHYTEHMVLMGSERYPEPDGFSEFLSQHAGSYNASTAATRTAYYFEVEHAALPKALDRLADAIAAPLLNPVYADKERNAVNAEMTMARSNDGFRIGQVDAETINQAHPAAMFSGGNLETLRDKDGSKLQNELEHFYKEYYSANLMVGVIYSAEDLSVMAHQAVDTFGRISNKDATVEPITEPAITPDNVGKMITMVPAQAKKVLFIQFPIDNNFSRFTEKSDEYIAYLLSNRSANTLFDTLQKQGLIESVSAGSEPDRYGNSGLFSIYVSLTDQGLEQKDSVIAAIFSYLDLLKQQGISQNYFDEIEKVLTLEFKYPDTYHDMDYVEWVTDQMLIYPLSHILDADYIATDFSPATIKQRLESLVPENSRIWTISPDQPHNRLAYYVEAPYQINDMTQNQLETWFNLKQDFHFTLPELNPYIPDDFSLIVKSKEPDSNNHQFSPTGNQLYIESQYFGNEPKTALMLSLRNNAALNSGKKQVLFQLLDYVASRSMAQLRFQASIAGLSLGTGSDNGLMLRASGFSQHLPDMIRAMLELYQTVPITDSELQLAKSWYLERLDASESVNSYSLSLQPMQALSNPYYTERSERRKLVNQITVNDLLEYRDWLLTQSVPYMLSIGNSSEAQLTALYQDIQTHLSKEVEFQPVAPLTIKDAQQTTIVQKASSSDSALAVVYLPTDYDEINGRAYSILLGRMISPWFFTQLRSDEQLGYAVFSFPTQISQSYGIGFLIQSNQYDPSYLYQRYQAFYPQALDKLNRMTETEFNQYKIALLNELRQPPQTLDEELHLYAGDFINSRFDFSTRDKLIKALDGITQSELVQFYQSAVIEHKSLVIASQVLGQQSNVKAIEQGFVPYLNASELLINLQSK</sequence>
<dbReference type="Proteomes" id="UP000501168">
    <property type="component" value="Chromosome"/>
</dbReference>
<evidence type="ECO:0000259" key="16">
    <source>
        <dbReference type="Pfam" id="PF05193"/>
    </source>
</evidence>
<evidence type="ECO:0000256" key="13">
    <source>
        <dbReference type="ARBA" id="ARBA00033450"/>
    </source>
</evidence>
<dbReference type="PANTHER" id="PTHR43690">
    <property type="entry name" value="NARDILYSIN"/>
    <property type="match status" value="1"/>
</dbReference>
<evidence type="ECO:0000313" key="19">
    <source>
        <dbReference type="EMBL" id="QIQ20763.1"/>
    </source>
</evidence>
<feature type="domain" description="Coenzyme PQQ synthesis protein F-like C-terminal lobe" evidence="18">
    <location>
        <begin position="786"/>
        <end position="882"/>
    </location>
</feature>
<dbReference type="AlphaFoldDB" id="A0A6G9I970"/>
<feature type="domain" description="Peptidase M16 middle/third" evidence="17">
    <location>
        <begin position="410"/>
        <end position="680"/>
    </location>
</feature>
<dbReference type="PANTHER" id="PTHR43690:SF18">
    <property type="entry name" value="INSULIN-DEGRADING ENZYME-RELATED"/>
    <property type="match status" value="1"/>
</dbReference>
<evidence type="ECO:0000256" key="1">
    <source>
        <dbReference type="ARBA" id="ARBA00001947"/>
    </source>
</evidence>
<dbReference type="InterPro" id="IPR054734">
    <property type="entry name" value="PqqF-like_C_4"/>
</dbReference>
<proteinExistence type="inferred from homology"/>
<evidence type="ECO:0000313" key="20">
    <source>
        <dbReference type="Proteomes" id="UP000501168"/>
    </source>
</evidence>
<keyword evidence="6" id="KW-0645">Protease</keyword>
<dbReference type="EMBL" id="CP050253">
    <property type="protein sequence ID" value="QIQ20763.1"/>
    <property type="molecule type" value="Genomic_DNA"/>
</dbReference>
<keyword evidence="20" id="KW-1185">Reference proteome</keyword>
<organism evidence="19 20">
    <name type="scientific">Zophobihabitans entericus</name>
    <dbReference type="NCBI Taxonomy" id="1635327"/>
    <lineage>
        <taxon>Bacteria</taxon>
        <taxon>Pseudomonadati</taxon>
        <taxon>Pseudomonadota</taxon>
        <taxon>Gammaproteobacteria</taxon>
        <taxon>Orbales</taxon>
        <taxon>Orbaceae</taxon>
        <taxon>Zophobihabitans</taxon>
    </lineage>
</organism>
<keyword evidence="7" id="KW-0479">Metal-binding</keyword>
<evidence type="ECO:0000256" key="14">
    <source>
        <dbReference type="SAM" id="Phobius"/>
    </source>
</evidence>
<dbReference type="InParanoid" id="A0A6G9I970"/>
<dbReference type="Gene3D" id="3.30.830.10">
    <property type="entry name" value="Metalloenzyme, LuxS/M16 peptidase-like"/>
    <property type="match status" value="4"/>
</dbReference>
<evidence type="ECO:0000256" key="2">
    <source>
        <dbReference type="ARBA" id="ARBA00002184"/>
    </source>
</evidence>
<evidence type="ECO:0000256" key="11">
    <source>
        <dbReference type="ARBA" id="ARBA00029597"/>
    </source>
</evidence>
<accession>A0A6G9I970</accession>
<dbReference type="NCBIfam" id="NF011681">
    <property type="entry name" value="PRK15101.1"/>
    <property type="match status" value="1"/>
</dbReference>
<evidence type="ECO:0000256" key="8">
    <source>
        <dbReference type="ARBA" id="ARBA00022801"/>
    </source>
</evidence>
<feature type="transmembrane region" description="Helical" evidence="14">
    <location>
        <begin position="7"/>
        <end position="23"/>
    </location>
</feature>
<reference evidence="19 20" key="1">
    <citation type="submission" date="2020-03" db="EMBL/GenBank/DDBJ databases">
        <title>Complete genome sequence of Orbus sp. IPMB12 (BCRC 80908).</title>
        <authorList>
            <person name="Lo W.-S."/>
            <person name="Chang T.-H."/>
            <person name="Kuo C.-H."/>
        </authorList>
    </citation>
    <scope>NUCLEOTIDE SEQUENCE [LARGE SCALE GENOMIC DNA]</scope>
    <source>
        <strain evidence="19 20">IPMB12</strain>
    </source>
</reference>
<dbReference type="GO" id="GO:0046872">
    <property type="term" value="F:metal ion binding"/>
    <property type="evidence" value="ECO:0007669"/>
    <property type="project" value="UniProtKB-KW"/>
</dbReference>
<keyword evidence="10" id="KW-0482">Metalloprotease</keyword>
<dbReference type="Pfam" id="PF16187">
    <property type="entry name" value="Peptidase_M16_M"/>
    <property type="match status" value="1"/>
</dbReference>
<name>A0A6G9I970_9GAMM</name>
<dbReference type="InterPro" id="IPR050626">
    <property type="entry name" value="Peptidase_M16"/>
</dbReference>
<dbReference type="Pfam" id="PF00675">
    <property type="entry name" value="Peptidase_M16"/>
    <property type="match status" value="1"/>
</dbReference>
<keyword evidence="14" id="KW-0472">Membrane</keyword>
<evidence type="ECO:0000259" key="18">
    <source>
        <dbReference type="Pfam" id="PF22456"/>
    </source>
</evidence>
<feature type="domain" description="Peptidase M16 N-terminal" evidence="15">
    <location>
        <begin position="65"/>
        <end position="199"/>
    </location>
</feature>
<dbReference type="SUPFAM" id="SSF63411">
    <property type="entry name" value="LuxS/MPP-like metallohydrolase"/>
    <property type="match status" value="4"/>
</dbReference>
<comment type="similarity">
    <text evidence="3">Belongs to the peptidase M16 family.</text>
</comment>
<evidence type="ECO:0000259" key="15">
    <source>
        <dbReference type="Pfam" id="PF00675"/>
    </source>
</evidence>
<dbReference type="InterPro" id="IPR011249">
    <property type="entry name" value="Metalloenz_LuxS/M16"/>
</dbReference>
<dbReference type="EC" id="3.4.24.55" evidence="4"/>
<dbReference type="GO" id="GO:0006508">
    <property type="term" value="P:proteolysis"/>
    <property type="evidence" value="ECO:0007669"/>
    <property type="project" value="UniProtKB-KW"/>
</dbReference>
<evidence type="ECO:0000256" key="7">
    <source>
        <dbReference type="ARBA" id="ARBA00022723"/>
    </source>
</evidence>
<dbReference type="InterPro" id="IPR032632">
    <property type="entry name" value="Peptidase_M16_M"/>
</dbReference>
<dbReference type="InterPro" id="IPR011765">
    <property type="entry name" value="Pept_M16_N"/>
</dbReference>
<gene>
    <name evidence="19" type="primary">ptrA</name>
    <name evidence="19" type="ORF">IPMB12_03140</name>
</gene>
<dbReference type="FunFam" id="3.30.830.10:FF:000012">
    <property type="entry name" value="Protease 3"/>
    <property type="match status" value="1"/>
</dbReference>
<comment type="cofactor">
    <cofactor evidence="1">
        <name>Zn(2+)</name>
        <dbReference type="ChEBI" id="CHEBI:29105"/>
    </cofactor>
</comment>
<comment type="function">
    <text evidence="2">Endopeptidase that degrades small peptides of less than 7 kDa, such as glucagon and insulin.</text>
</comment>
<dbReference type="Pfam" id="PF05193">
    <property type="entry name" value="Peptidase_M16_C"/>
    <property type="match status" value="1"/>
</dbReference>
<dbReference type="InterPro" id="IPR007863">
    <property type="entry name" value="Peptidase_M16_C"/>
</dbReference>
<dbReference type="GO" id="GO:0004222">
    <property type="term" value="F:metalloendopeptidase activity"/>
    <property type="evidence" value="ECO:0007669"/>
    <property type="project" value="UniProtKB-EC"/>
</dbReference>
<evidence type="ECO:0000259" key="17">
    <source>
        <dbReference type="Pfam" id="PF16187"/>
    </source>
</evidence>
<dbReference type="RefSeq" id="WP_166914871.1">
    <property type="nucleotide sequence ID" value="NZ_CP050253.1"/>
</dbReference>
<evidence type="ECO:0000256" key="6">
    <source>
        <dbReference type="ARBA" id="ARBA00022670"/>
    </source>
</evidence>
<feature type="domain" description="Peptidase M16 C-terminal" evidence="16">
    <location>
        <begin position="226"/>
        <end position="403"/>
    </location>
</feature>
<keyword evidence="9" id="KW-0862">Zinc</keyword>
<dbReference type="KEGG" id="orb:IPMB12_03140"/>
<evidence type="ECO:0000256" key="3">
    <source>
        <dbReference type="ARBA" id="ARBA00007261"/>
    </source>
</evidence>
<evidence type="ECO:0000256" key="9">
    <source>
        <dbReference type="ARBA" id="ARBA00022833"/>
    </source>
</evidence>
<protein>
    <recommendedName>
        <fullName evidence="5">Protease 3</fullName>
        <ecNumber evidence="4">3.4.24.55</ecNumber>
    </recommendedName>
    <alternativeName>
        <fullName evidence="13">Pitrilysin</fullName>
    </alternativeName>
    <alternativeName>
        <fullName evidence="12">Protease III</fullName>
    </alternativeName>
    <alternativeName>
        <fullName evidence="11">Protease pi</fullName>
    </alternativeName>
</protein>
<evidence type="ECO:0000256" key="12">
    <source>
        <dbReference type="ARBA" id="ARBA00031184"/>
    </source>
</evidence>
<dbReference type="FunCoup" id="A0A6G9I970">
    <property type="interactions" value="354"/>
</dbReference>
<keyword evidence="14" id="KW-1133">Transmembrane helix</keyword>
<evidence type="ECO:0000256" key="10">
    <source>
        <dbReference type="ARBA" id="ARBA00023049"/>
    </source>
</evidence>
<keyword evidence="14" id="KW-0812">Transmembrane</keyword>
<evidence type="ECO:0000256" key="4">
    <source>
        <dbReference type="ARBA" id="ARBA00012449"/>
    </source>
</evidence>
<keyword evidence="8 19" id="KW-0378">Hydrolase</keyword>